<keyword evidence="6" id="KW-1185">Reference proteome</keyword>
<feature type="domain" description="BTB" evidence="4">
    <location>
        <begin position="460"/>
        <end position="529"/>
    </location>
</feature>
<dbReference type="Pfam" id="PF00651">
    <property type="entry name" value="BTB"/>
    <property type="match status" value="1"/>
</dbReference>
<dbReference type="InterPro" id="IPR011042">
    <property type="entry name" value="6-blade_b-propeller_TolB-like"/>
</dbReference>
<keyword evidence="2" id="KW-0677">Repeat</keyword>
<reference evidence="5" key="1">
    <citation type="journal article" date="2020" name="bioRxiv">
        <title>Comparative genomics of Chlamydomonas.</title>
        <authorList>
            <person name="Craig R.J."/>
            <person name="Hasan A.R."/>
            <person name="Ness R.W."/>
            <person name="Keightley P.D."/>
        </authorList>
    </citation>
    <scope>NUCLEOTIDE SEQUENCE</scope>
    <source>
        <strain evidence="5">CCAP 11/173</strain>
    </source>
</reference>
<sequence>MGFAVRPHPREVTKDGSPRLQVLVAVDKELRPLRGADSRSGFSLGPALNLYQPPLPGEGRGKPYTVGEMCMAPPVWDSWSASLYFMDGAAVMRLVGDEVTRVAGSVKEKGDVDGADDVARFTPMAGTQLVSDGAGNLWYGSNRSIRRIQLPPAWCAQAADVAEARAGGGGAEVPSTSRPSSAATEVPAAAAAACAGAVVTTLAYQLPYQLPFEPPHMASPYMQGLAFVPSRHALPAAGCSGGGSSTGTSTAEGANTADAGGSLIFATQTAFYRIALSAAIAATAAVATHTVAGAAPAPAAKMLVPELVAGEEGQKGNVDGPGAEARLSAYAGLVTDAAGNIYFMDGCAIQLNFDEDGVSEHRLRRLSFAAGGGGGAEVTTLLSALPPKGWDGPFILPNGYLALCSTGHVGFCDLGLRPRLSAASNAAARAVVPPPSRTLHADMAALLDAPQQQQPDGAASDVAIRVGERRFHAHRAILSARCDYFKQRLTASGGFADGRAAELELPDADADAFALLLRWLYTGDAAIPPSPGQACAVAELADRLLLPELCAAAARVVLDSVSPATVVDSLLWADRWSETEPPGAGGSSNSAGERAYNSRAASGPFGWLRAALVGWYAAHHAEVRREAGASVLRLARYEPRLAAELMDALAERGGSCSCTCCGGGEGWDEE</sequence>
<dbReference type="OrthoDB" id="684045at2759"/>
<organism evidence="5 6">
    <name type="scientific">Chlamydomonas schloesseri</name>
    <dbReference type="NCBI Taxonomy" id="2026947"/>
    <lineage>
        <taxon>Eukaryota</taxon>
        <taxon>Viridiplantae</taxon>
        <taxon>Chlorophyta</taxon>
        <taxon>core chlorophytes</taxon>
        <taxon>Chlorophyceae</taxon>
        <taxon>CS clade</taxon>
        <taxon>Chlamydomonadales</taxon>
        <taxon>Chlamydomonadaceae</taxon>
        <taxon>Chlamydomonas</taxon>
    </lineage>
</organism>
<evidence type="ECO:0000256" key="1">
    <source>
        <dbReference type="ARBA" id="ARBA00004906"/>
    </source>
</evidence>
<dbReference type="Proteomes" id="UP000613740">
    <property type="component" value="Unassembled WGS sequence"/>
</dbReference>
<proteinExistence type="predicted"/>
<dbReference type="EMBL" id="JAEHOD010000011">
    <property type="protein sequence ID" value="KAG2450369.1"/>
    <property type="molecule type" value="Genomic_DNA"/>
</dbReference>
<dbReference type="GO" id="GO:0000151">
    <property type="term" value="C:ubiquitin ligase complex"/>
    <property type="evidence" value="ECO:0007669"/>
    <property type="project" value="TreeGrafter"/>
</dbReference>
<evidence type="ECO:0000313" key="6">
    <source>
        <dbReference type="Proteomes" id="UP000613740"/>
    </source>
</evidence>
<dbReference type="Gene3D" id="2.120.10.30">
    <property type="entry name" value="TolB, C-terminal domain"/>
    <property type="match status" value="1"/>
</dbReference>
<dbReference type="InterPro" id="IPR044515">
    <property type="entry name" value="ABTB1"/>
</dbReference>
<dbReference type="CDD" id="cd18186">
    <property type="entry name" value="BTB_POZ_ZBTB_KLHL-like"/>
    <property type="match status" value="1"/>
</dbReference>
<dbReference type="InterPro" id="IPR011333">
    <property type="entry name" value="SKP1/BTB/POZ_sf"/>
</dbReference>
<accession>A0A836B8H4</accession>
<evidence type="ECO:0000259" key="4">
    <source>
        <dbReference type="PROSITE" id="PS50097"/>
    </source>
</evidence>
<dbReference type="PANTHER" id="PTHR46231">
    <property type="entry name" value="ANKYRIN REPEAT AND BTB/POZ DOMAIN-CONTAINING PROTEIN 1"/>
    <property type="match status" value="1"/>
</dbReference>
<dbReference type="PROSITE" id="PS50097">
    <property type="entry name" value="BTB"/>
    <property type="match status" value="1"/>
</dbReference>
<evidence type="ECO:0000256" key="3">
    <source>
        <dbReference type="ARBA" id="ARBA00023043"/>
    </source>
</evidence>
<dbReference type="SUPFAM" id="SSF54695">
    <property type="entry name" value="POZ domain"/>
    <property type="match status" value="1"/>
</dbReference>
<dbReference type="Gene3D" id="3.30.710.10">
    <property type="entry name" value="Potassium Channel Kv1.1, Chain A"/>
    <property type="match status" value="1"/>
</dbReference>
<dbReference type="PANTHER" id="PTHR46231:SF1">
    <property type="entry name" value="ANKYRIN REPEAT AND BTB_POZ DOMAIN-CONTAINING PROTEIN 1"/>
    <property type="match status" value="1"/>
</dbReference>
<dbReference type="AlphaFoldDB" id="A0A836B8H4"/>
<comment type="pathway">
    <text evidence="1">Protein modification; protein ubiquitination.</text>
</comment>
<dbReference type="SMART" id="SM00225">
    <property type="entry name" value="BTB"/>
    <property type="match status" value="1"/>
</dbReference>
<keyword evidence="3" id="KW-0040">ANK repeat</keyword>
<name>A0A836B8H4_9CHLO</name>
<dbReference type="InterPro" id="IPR000210">
    <property type="entry name" value="BTB/POZ_dom"/>
</dbReference>
<gene>
    <name evidence="5" type="ORF">HYH02_004874</name>
</gene>
<dbReference type="GO" id="GO:0005737">
    <property type="term" value="C:cytoplasm"/>
    <property type="evidence" value="ECO:0007669"/>
    <property type="project" value="TreeGrafter"/>
</dbReference>
<evidence type="ECO:0000313" key="5">
    <source>
        <dbReference type="EMBL" id="KAG2450369.1"/>
    </source>
</evidence>
<protein>
    <recommendedName>
        <fullName evidence="4">BTB domain-containing protein</fullName>
    </recommendedName>
</protein>
<comment type="caution">
    <text evidence="5">The sequence shown here is derived from an EMBL/GenBank/DDBJ whole genome shotgun (WGS) entry which is preliminary data.</text>
</comment>
<evidence type="ECO:0000256" key="2">
    <source>
        <dbReference type="ARBA" id="ARBA00022737"/>
    </source>
</evidence>